<sequence length="91" mass="10873">MEDFCFKMLEAKQKIIIFAQSIRELCVVEIQCVRDKRKCILYAYNTSATKENAFCTPTMRPRQKKMRFVCLQCVRDKRKCVLYAYNALFLK</sequence>
<proteinExistence type="predicted"/>
<evidence type="ECO:0000313" key="1">
    <source>
        <dbReference type="EMBL" id="ALO49242.1"/>
    </source>
</evidence>
<dbReference type="KEGG" id="peo:AS203_09200"/>
<dbReference type="EMBL" id="CP013195">
    <property type="protein sequence ID" value="ALO49242.1"/>
    <property type="molecule type" value="Genomic_DNA"/>
</dbReference>
<dbReference type="AlphaFoldDB" id="A0A0S2KLQ7"/>
<keyword evidence="2" id="KW-1185">Reference proteome</keyword>
<protein>
    <submittedName>
        <fullName evidence="1">Uncharacterized protein</fullName>
    </submittedName>
</protein>
<organism evidence="1 2">
    <name type="scientific">Hoylesella enoeca</name>
    <dbReference type="NCBI Taxonomy" id="76123"/>
    <lineage>
        <taxon>Bacteria</taxon>
        <taxon>Pseudomonadati</taxon>
        <taxon>Bacteroidota</taxon>
        <taxon>Bacteroidia</taxon>
        <taxon>Bacteroidales</taxon>
        <taxon>Prevotellaceae</taxon>
        <taxon>Hoylesella</taxon>
    </lineage>
</organism>
<reference evidence="2" key="1">
    <citation type="submission" date="2015-11" db="EMBL/GenBank/DDBJ databases">
        <authorList>
            <person name="Holder M.E."/>
            <person name="Ajami N.J."/>
            <person name="Petrosino J.F."/>
        </authorList>
    </citation>
    <scope>NUCLEOTIDE SEQUENCE [LARGE SCALE GENOMIC DNA]</scope>
    <source>
        <strain evidence="2">F0113</strain>
    </source>
</reference>
<dbReference type="Proteomes" id="UP000056252">
    <property type="component" value="Chromosome"/>
</dbReference>
<accession>A0A0S2KLQ7</accession>
<evidence type="ECO:0000313" key="2">
    <source>
        <dbReference type="Proteomes" id="UP000056252"/>
    </source>
</evidence>
<gene>
    <name evidence="1" type="ORF">AS203_09200</name>
</gene>
<name>A0A0S2KLQ7_9BACT</name>